<reference evidence="2 3" key="1">
    <citation type="submission" date="2021-01" db="EMBL/GenBank/DDBJ databases">
        <title>Whole genome sequence of Paenibacillus sonchi LMG 24727 for comparative genomics.</title>
        <authorList>
            <person name="Lee G."/>
            <person name="Kim M.-J."/>
            <person name="Lim K."/>
            <person name="Shin J.-H."/>
        </authorList>
    </citation>
    <scope>NUCLEOTIDE SEQUENCE [LARGE SCALE GENOMIC DNA]</scope>
    <source>
        <strain evidence="2 3">LMG 24727</strain>
        <plasmid evidence="2 3">unnamed1</plasmid>
    </source>
</reference>
<dbReference type="AlphaFoldDB" id="A0A974PIS6"/>
<keyword evidence="1" id="KW-0732">Signal</keyword>
<dbReference type="KEGG" id="pson:JI735_33770"/>
<dbReference type="RefSeq" id="WP_157771370.1">
    <property type="nucleotide sequence ID" value="NZ_CP068596.1"/>
</dbReference>
<evidence type="ECO:0000313" key="3">
    <source>
        <dbReference type="Proteomes" id="UP000595841"/>
    </source>
</evidence>
<evidence type="ECO:0000256" key="1">
    <source>
        <dbReference type="SAM" id="SignalP"/>
    </source>
</evidence>
<dbReference type="Proteomes" id="UP000595841">
    <property type="component" value="Plasmid unnamed1"/>
</dbReference>
<name>A0A974PIS6_9BACL</name>
<dbReference type="EMBL" id="CP068596">
    <property type="protein sequence ID" value="QQZ64621.1"/>
    <property type="molecule type" value="Genomic_DNA"/>
</dbReference>
<keyword evidence="3" id="KW-1185">Reference proteome</keyword>
<keyword evidence="2" id="KW-0614">Plasmid</keyword>
<protein>
    <submittedName>
        <fullName evidence="2">Uncharacterized protein</fullName>
    </submittedName>
</protein>
<geneLocation type="plasmid" evidence="2 3">
    <name>unnamed1</name>
</geneLocation>
<organism evidence="2 3">
    <name type="scientific">Paenibacillus sonchi</name>
    <dbReference type="NCBI Taxonomy" id="373687"/>
    <lineage>
        <taxon>Bacteria</taxon>
        <taxon>Bacillati</taxon>
        <taxon>Bacillota</taxon>
        <taxon>Bacilli</taxon>
        <taxon>Bacillales</taxon>
        <taxon>Paenibacillaceae</taxon>
        <taxon>Paenibacillus</taxon>
        <taxon>Paenibacillus sonchi group</taxon>
    </lineage>
</organism>
<feature type="signal peptide" evidence="1">
    <location>
        <begin position="1"/>
        <end position="23"/>
    </location>
</feature>
<evidence type="ECO:0000313" key="2">
    <source>
        <dbReference type="EMBL" id="QQZ64621.1"/>
    </source>
</evidence>
<accession>A0A974PIS6</accession>
<proteinExistence type="predicted"/>
<gene>
    <name evidence="2" type="ORF">JI735_33770</name>
</gene>
<feature type="chain" id="PRO_5037754383" evidence="1">
    <location>
        <begin position="24"/>
        <end position="153"/>
    </location>
</feature>
<sequence>MKKKLIIALVMLSIFIVPIQSFAASTDITETTSTTNNIDTSPGTNYVTAGYNVYPFSYNFSNQIATPGFLCGSSMQIELTSDSIAPDGTFRVRLQYSSSSANGPWSDTGHSIDANRNGTSSGLWYGLTLGYYRFIFDQTGGYTVDGYGKLTYY</sequence>